<dbReference type="SUPFAM" id="SSF51735">
    <property type="entry name" value="NAD(P)-binding Rossmann-fold domains"/>
    <property type="match status" value="1"/>
</dbReference>
<evidence type="ECO:0000313" key="4">
    <source>
        <dbReference type="Proteomes" id="UP001060070"/>
    </source>
</evidence>
<dbReference type="NCBIfam" id="NF009466">
    <property type="entry name" value="PRK12826.1-2"/>
    <property type="match status" value="1"/>
</dbReference>
<dbReference type="Gene3D" id="3.40.50.720">
    <property type="entry name" value="NAD(P)-binding Rossmann-like Domain"/>
    <property type="match status" value="1"/>
</dbReference>
<dbReference type="SMART" id="SM00822">
    <property type="entry name" value="PKS_KR"/>
    <property type="match status" value="1"/>
</dbReference>
<proteinExistence type="inferred from homology"/>
<evidence type="ECO:0000259" key="2">
    <source>
        <dbReference type="SMART" id="SM00822"/>
    </source>
</evidence>
<dbReference type="Proteomes" id="UP001060070">
    <property type="component" value="Chromosome"/>
</dbReference>
<dbReference type="FunFam" id="3.40.50.720:FF:000084">
    <property type="entry name" value="Short-chain dehydrogenase reductase"/>
    <property type="match status" value="1"/>
</dbReference>
<organism evidence="3 4">
    <name type="scientific">Mesorhizobium ciceri</name>
    <dbReference type="NCBI Taxonomy" id="39645"/>
    <lineage>
        <taxon>Bacteria</taxon>
        <taxon>Pseudomonadati</taxon>
        <taxon>Pseudomonadota</taxon>
        <taxon>Alphaproteobacteria</taxon>
        <taxon>Hyphomicrobiales</taxon>
        <taxon>Phyllobacteriaceae</taxon>
        <taxon>Mesorhizobium</taxon>
    </lineage>
</organism>
<dbReference type="InterPro" id="IPR020904">
    <property type="entry name" value="Sc_DH/Rdtase_CS"/>
</dbReference>
<keyword evidence="4" id="KW-1185">Reference proteome</keyword>
<dbReference type="PROSITE" id="PS00061">
    <property type="entry name" value="ADH_SHORT"/>
    <property type="match status" value="1"/>
</dbReference>
<protein>
    <submittedName>
        <fullName evidence="3">3-oxoacyl-ACP reductase FabG</fullName>
    </submittedName>
</protein>
<dbReference type="AlphaFoldDB" id="A0AB38TE82"/>
<comment type="similarity">
    <text evidence="1">Belongs to the short-chain dehydrogenases/reductases (SDR) family.</text>
</comment>
<dbReference type="PANTHER" id="PTHR42879:SF2">
    <property type="entry name" value="3-OXOACYL-[ACYL-CARRIER-PROTEIN] REDUCTASE FABG"/>
    <property type="match status" value="1"/>
</dbReference>
<dbReference type="InterPro" id="IPR057326">
    <property type="entry name" value="KR_dom"/>
</dbReference>
<evidence type="ECO:0000313" key="3">
    <source>
        <dbReference type="EMBL" id="UTU53118.1"/>
    </source>
</evidence>
<dbReference type="CDD" id="cd05233">
    <property type="entry name" value="SDR_c"/>
    <property type="match status" value="1"/>
</dbReference>
<dbReference type="InterPro" id="IPR002347">
    <property type="entry name" value="SDR_fam"/>
</dbReference>
<name>A0AB38TE82_9HYPH</name>
<reference evidence="3 4" key="1">
    <citation type="journal article" date="2022" name="Microbiol. Resour. Announc.">
        <title>Complete Genome Sequence of Mesorhizobium ciceri Strain R30, a Rhizobium Used as a Commercial Inoculant for Chickpea in Argentina.</title>
        <authorList>
            <person name="Foresto E."/>
            <person name="Revale S."/>
            <person name="Primo E."/>
            <person name="Nievas F."/>
            <person name="Carezzano E."/>
            <person name="Puente M."/>
            <person name="Alzari P."/>
            <person name="Mart M."/>
            <person name="Ben-Assaya M."/>
            <person name="Mornico D."/>
            <person name="Santoro M."/>
            <person name="Mart F."/>
            <person name="Giordano W."/>
            <person name="Bogino P."/>
        </authorList>
    </citation>
    <scope>NUCLEOTIDE SEQUENCE [LARGE SCALE GENOMIC DNA]</scope>
    <source>
        <strain evidence="3 4">R30</strain>
    </source>
</reference>
<dbReference type="Pfam" id="PF13561">
    <property type="entry name" value="adh_short_C2"/>
    <property type="match status" value="1"/>
</dbReference>
<dbReference type="GO" id="GO:0032787">
    <property type="term" value="P:monocarboxylic acid metabolic process"/>
    <property type="evidence" value="ECO:0007669"/>
    <property type="project" value="UniProtKB-ARBA"/>
</dbReference>
<dbReference type="InterPro" id="IPR036291">
    <property type="entry name" value="NAD(P)-bd_dom_sf"/>
</dbReference>
<dbReference type="RefSeq" id="WP_024505740.1">
    <property type="nucleotide sequence ID" value="NZ_CP088147.1"/>
</dbReference>
<feature type="domain" description="Ketoreductase" evidence="2">
    <location>
        <begin position="8"/>
        <end position="185"/>
    </location>
</feature>
<dbReference type="PANTHER" id="PTHR42879">
    <property type="entry name" value="3-OXOACYL-(ACYL-CARRIER-PROTEIN) REDUCTASE"/>
    <property type="match status" value="1"/>
</dbReference>
<dbReference type="EMBL" id="CP088147">
    <property type="protein sequence ID" value="UTU53118.1"/>
    <property type="molecule type" value="Genomic_DNA"/>
</dbReference>
<dbReference type="InterPro" id="IPR050259">
    <property type="entry name" value="SDR"/>
</dbReference>
<dbReference type="PRINTS" id="PR00080">
    <property type="entry name" value="SDRFAMILY"/>
</dbReference>
<sequence length="248" mass="26600">MQRRLAGKTAVVTGGANGIGRACCERLACEGANILIADIAAADETIFDVERAGGKAFAQHCDLSSSEDVARLREKVDERFGGCDVLVHNAGIYPNTPIEEIAFDEWRKVLTINLDSMFHLTKAFLPNMKSKAWGRIIAMSSTVFHSGIPGYCHYSASKAGLIGFVRSLASEVGQFGITANAIAPGLVRTGTTEAGLETRWFDQTVEQQAIKRTGEPADLMGPLAFLASDDAAFVTGQTLLVDGGWRFV</sequence>
<dbReference type="PRINTS" id="PR00081">
    <property type="entry name" value="GDHRDH"/>
</dbReference>
<gene>
    <name evidence="3" type="ORF">LRP29_06745</name>
</gene>
<accession>A0AB38TE82</accession>
<evidence type="ECO:0000256" key="1">
    <source>
        <dbReference type="ARBA" id="ARBA00006484"/>
    </source>
</evidence>